<organism evidence="1 2">
    <name type="scientific">Lichenibacterium ramalinae</name>
    <dbReference type="NCBI Taxonomy" id="2316527"/>
    <lineage>
        <taxon>Bacteria</taxon>
        <taxon>Pseudomonadati</taxon>
        <taxon>Pseudomonadota</taxon>
        <taxon>Alphaproteobacteria</taxon>
        <taxon>Hyphomicrobiales</taxon>
        <taxon>Lichenihabitantaceae</taxon>
        <taxon>Lichenibacterium</taxon>
    </lineage>
</organism>
<dbReference type="Proteomes" id="UP000289411">
    <property type="component" value="Unassembled WGS sequence"/>
</dbReference>
<protein>
    <recommendedName>
        <fullName evidence="3">DUF397 domain-containing protein</fullName>
    </recommendedName>
</protein>
<evidence type="ECO:0000313" key="1">
    <source>
        <dbReference type="EMBL" id="RYB05069.1"/>
    </source>
</evidence>
<reference evidence="1 2" key="1">
    <citation type="submission" date="2018-09" db="EMBL/GenBank/DDBJ databases">
        <authorList>
            <person name="Grouzdev D.S."/>
            <person name="Krutkina M.S."/>
        </authorList>
    </citation>
    <scope>NUCLEOTIDE SEQUENCE [LARGE SCALE GENOMIC DNA]</scope>
    <source>
        <strain evidence="1 2">RmlP001</strain>
    </source>
</reference>
<evidence type="ECO:0000313" key="2">
    <source>
        <dbReference type="Proteomes" id="UP000289411"/>
    </source>
</evidence>
<name>A0A4Q2RDS4_9HYPH</name>
<accession>A0A4Q2RDS4</accession>
<evidence type="ECO:0008006" key="3">
    <source>
        <dbReference type="Google" id="ProtNLM"/>
    </source>
</evidence>
<comment type="caution">
    <text evidence="1">The sequence shown here is derived from an EMBL/GenBank/DDBJ whole genome shotgun (WGS) entry which is preliminary data.</text>
</comment>
<dbReference type="EMBL" id="QYBC01000008">
    <property type="protein sequence ID" value="RYB05069.1"/>
    <property type="molecule type" value="Genomic_DNA"/>
</dbReference>
<sequence>MAQVRQFEARSGGLSFDQDRDEAVLTFQGTVGGDAETVTMSRAAFDQFLAALKARVAEDPSPSHGGV</sequence>
<proteinExistence type="predicted"/>
<dbReference type="AlphaFoldDB" id="A0A4Q2RDS4"/>
<keyword evidence="2" id="KW-1185">Reference proteome</keyword>
<reference evidence="1 2" key="2">
    <citation type="submission" date="2019-02" db="EMBL/GenBank/DDBJ databases">
        <title>'Lichenibacterium ramalinii' gen. nov. sp. nov., 'Lichenibacterium minor' gen. nov. sp. nov.</title>
        <authorList>
            <person name="Pankratov T."/>
        </authorList>
    </citation>
    <scope>NUCLEOTIDE SEQUENCE [LARGE SCALE GENOMIC DNA]</scope>
    <source>
        <strain evidence="1 2">RmlP001</strain>
    </source>
</reference>
<gene>
    <name evidence="1" type="ORF">D3272_11475</name>
</gene>
<dbReference type="RefSeq" id="WP_129219308.1">
    <property type="nucleotide sequence ID" value="NZ_QYBC01000008.1"/>
</dbReference>